<dbReference type="InterPro" id="IPR036514">
    <property type="entry name" value="SGNH_hydro_sf"/>
</dbReference>
<organism evidence="2 3">
    <name type="scientific">Paenibacillus wynnii</name>
    <dbReference type="NCBI Taxonomy" id="268407"/>
    <lineage>
        <taxon>Bacteria</taxon>
        <taxon>Bacillati</taxon>
        <taxon>Bacillota</taxon>
        <taxon>Bacilli</taxon>
        <taxon>Bacillales</taxon>
        <taxon>Paenibacillaceae</taxon>
        <taxon>Paenibacillus</taxon>
    </lineage>
</organism>
<dbReference type="AlphaFoldDB" id="A0A098M3G7"/>
<dbReference type="PANTHER" id="PTHR30383:SF5">
    <property type="entry name" value="SGNH HYDROLASE-TYPE ESTERASE DOMAIN-CONTAINING PROTEIN"/>
    <property type="match status" value="1"/>
</dbReference>
<evidence type="ECO:0000313" key="2">
    <source>
        <dbReference type="EMBL" id="KGE17070.1"/>
    </source>
</evidence>
<reference evidence="2 3" key="1">
    <citation type="submission" date="2014-08" db="EMBL/GenBank/DDBJ databases">
        <authorList>
            <person name="den Bakker H.C."/>
        </authorList>
    </citation>
    <scope>NUCLEOTIDE SEQUENCE [LARGE SCALE GENOMIC DNA]</scope>
    <source>
        <strain evidence="2 3">DSM 18334</strain>
    </source>
</reference>
<dbReference type="Pfam" id="PF13472">
    <property type="entry name" value="Lipase_GDSL_2"/>
    <property type="match status" value="1"/>
</dbReference>
<dbReference type="EMBL" id="JQCR01000003">
    <property type="protein sequence ID" value="KGE17070.1"/>
    <property type="molecule type" value="Genomic_DNA"/>
</dbReference>
<evidence type="ECO:0000313" key="3">
    <source>
        <dbReference type="Proteomes" id="UP000029734"/>
    </source>
</evidence>
<dbReference type="Proteomes" id="UP000029734">
    <property type="component" value="Unassembled WGS sequence"/>
</dbReference>
<dbReference type="InterPro" id="IPR013830">
    <property type="entry name" value="SGNH_hydro"/>
</dbReference>
<accession>A0A098M3G7</accession>
<dbReference type="SUPFAM" id="SSF52266">
    <property type="entry name" value="SGNH hydrolase"/>
    <property type="match status" value="1"/>
</dbReference>
<sequence>MIPKGTKLIMIGDSITDCDRVRPFGEGKGDALGNGYVSHINALLESTYPELDVRTINMGISADTTRELRMRWQTDVIDLQPDWVSIMIGINDILRHYNRVHIKECHVSLEEYEQTLEALVVEAKASGVQEVFLMTPFFIESSSDDTLRGMTLQYGAAVKRISERQSTRFIDVQSAFDRHLKHHYSLELAADRVHPTQTGHMIIAREWLKAVGYEWL</sequence>
<dbReference type="InterPro" id="IPR051532">
    <property type="entry name" value="Ester_Hydrolysis_Enzymes"/>
</dbReference>
<dbReference type="STRING" id="268407.PWYN_20650"/>
<feature type="domain" description="SGNH hydrolase-type esterase" evidence="1">
    <location>
        <begin position="11"/>
        <end position="200"/>
    </location>
</feature>
<dbReference type="PANTHER" id="PTHR30383">
    <property type="entry name" value="THIOESTERASE 1/PROTEASE 1/LYSOPHOSPHOLIPASE L1"/>
    <property type="match status" value="1"/>
</dbReference>
<gene>
    <name evidence="2" type="ORF">PWYN_20650</name>
</gene>
<protein>
    <submittedName>
        <fullName evidence="2">GDSL family lipase</fullName>
    </submittedName>
</protein>
<keyword evidence="3" id="KW-1185">Reference proteome</keyword>
<dbReference type="eggNOG" id="COG2755">
    <property type="taxonomic scope" value="Bacteria"/>
</dbReference>
<dbReference type="Gene3D" id="3.40.50.1110">
    <property type="entry name" value="SGNH hydrolase"/>
    <property type="match status" value="1"/>
</dbReference>
<dbReference type="GO" id="GO:0004622">
    <property type="term" value="F:phosphatidylcholine lysophospholipase activity"/>
    <property type="evidence" value="ECO:0007669"/>
    <property type="project" value="TreeGrafter"/>
</dbReference>
<dbReference type="CDD" id="cd01834">
    <property type="entry name" value="SGNH_hydrolase_like_2"/>
    <property type="match status" value="1"/>
</dbReference>
<comment type="caution">
    <text evidence="2">The sequence shown here is derived from an EMBL/GenBank/DDBJ whole genome shotgun (WGS) entry which is preliminary data.</text>
</comment>
<dbReference type="OrthoDB" id="9794725at2"/>
<name>A0A098M3G7_9BACL</name>
<reference evidence="2 3" key="2">
    <citation type="submission" date="2014-10" db="EMBL/GenBank/DDBJ databases">
        <title>Comparative genomics of the Paenibacillus odorifer group.</title>
        <authorList>
            <person name="Tsai Y.-C."/>
            <person name="Martin N."/>
            <person name="Korlach J."/>
            <person name="Wiedmann M."/>
        </authorList>
    </citation>
    <scope>NUCLEOTIDE SEQUENCE [LARGE SCALE GENOMIC DNA]</scope>
    <source>
        <strain evidence="2 3">DSM 18334</strain>
    </source>
</reference>
<proteinExistence type="predicted"/>
<evidence type="ECO:0000259" key="1">
    <source>
        <dbReference type="Pfam" id="PF13472"/>
    </source>
</evidence>